<dbReference type="Proteomes" id="UP000663570">
    <property type="component" value="Chromosome"/>
</dbReference>
<comment type="similarity">
    <text evidence="1">Belongs to the bactofilin family.</text>
</comment>
<evidence type="ECO:0000256" key="1">
    <source>
        <dbReference type="ARBA" id="ARBA00044755"/>
    </source>
</evidence>
<evidence type="ECO:0000313" key="4">
    <source>
        <dbReference type="Proteomes" id="UP000663570"/>
    </source>
</evidence>
<name>A0ABX7M5C5_9RHOO</name>
<reference evidence="3 4" key="1">
    <citation type="submission" date="2021-02" db="EMBL/GenBank/DDBJ databases">
        <title>Niveibacterium changnyeongensis HC41.</title>
        <authorList>
            <person name="Kang M."/>
        </authorList>
    </citation>
    <scope>NUCLEOTIDE SEQUENCE [LARGE SCALE GENOMIC DNA]</scope>
    <source>
        <strain evidence="3 4">HC41</strain>
    </source>
</reference>
<organism evidence="3 4">
    <name type="scientific">Niveibacterium microcysteis</name>
    <dbReference type="NCBI Taxonomy" id="2811415"/>
    <lineage>
        <taxon>Bacteria</taxon>
        <taxon>Pseudomonadati</taxon>
        <taxon>Pseudomonadota</taxon>
        <taxon>Betaproteobacteria</taxon>
        <taxon>Rhodocyclales</taxon>
        <taxon>Rhodocyclaceae</taxon>
        <taxon>Niveibacterium</taxon>
    </lineage>
</organism>
<gene>
    <name evidence="3" type="ORF">JY500_21260</name>
</gene>
<dbReference type="RefSeq" id="WP_206254523.1">
    <property type="nucleotide sequence ID" value="NZ_CP071060.1"/>
</dbReference>
<dbReference type="PANTHER" id="PTHR35024">
    <property type="entry name" value="HYPOTHETICAL CYTOSOLIC PROTEIN"/>
    <property type="match status" value="1"/>
</dbReference>
<dbReference type="PANTHER" id="PTHR35024:SF4">
    <property type="entry name" value="POLYMER-FORMING CYTOSKELETAL PROTEIN"/>
    <property type="match status" value="1"/>
</dbReference>
<proteinExistence type="inferred from homology"/>
<dbReference type="EMBL" id="CP071060">
    <property type="protein sequence ID" value="QSI76943.1"/>
    <property type="molecule type" value="Genomic_DNA"/>
</dbReference>
<evidence type="ECO:0000313" key="3">
    <source>
        <dbReference type="EMBL" id="QSI76943.1"/>
    </source>
</evidence>
<dbReference type="InterPro" id="IPR007607">
    <property type="entry name" value="BacA/B"/>
</dbReference>
<sequence>MIAKPSILDQHRESRSIRRPPASDSQPGVPEPFKPAPFPATSSSPVADNRLVVGPRVKLSGAQILDCDTLRVEGHVDAALESRVIEIAAGGSFNGAARVEAADISGRFEGELHVTGRLKLRAGAQIRGKVRYGSLVVEADATLFGDVAPASQADNAATAERPSAQIASITALLA</sequence>
<evidence type="ECO:0000256" key="2">
    <source>
        <dbReference type="SAM" id="MobiDB-lite"/>
    </source>
</evidence>
<protein>
    <submittedName>
        <fullName evidence="3">Polymer-forming cytoskeletal protein</fullName>
    </submittedName>
</protein>
<accession>A0ABX7M5C5</accession>
<feature type="region of interest" description="Disordered" evidence="2">
    <location>
        <begin position="1"/>
        <end position="47"/>
    </location>
</feature>
<feature type="compositionally biased region" description="Pro residues" evidence="2">
    <location>
        <begin position="29"/>
        <end position="38"/>
    </location>
</feature>
<dbReference type="Pfam" id="PF04519">
    <property type="entry name" value="Bactofilin"/>
    <property type="match status" value="1"/>
</dbReference>
<keyword evidence="4" id="KW-1185">Reference proteome</keyword>